<proteinExistence type="predicted"/>
<accession>A0A2H4SDS0</accession>
<organism evidence="1 2">
    <name type="scientific">Cordyceps militaris</name>
    <name type="common">Caterpillar fungus</name>
    <name type="synonym">Clavaria militaris</name>
    <dbReference type="NCBI Taxonomy" id="73501"/>
    <lineage>
        <taxon>Eukaryota</taxon>
        <taxon>Fungi</taxon>
        <taxon>Dikarya</taxon>
        <taxon>Ascomycota</taxon>
        <taxon>Pezizomycotina</taxon>
        <taxon>Sordariomycetes</taxon>
        <taxon>Hypocreomycetidae</taxon>
        <taxon>Hypocreales</taxon>
        <taxon>Cordycipitaceae</taxon>
        <taxon>Cordyceps</taxon>
    </lineage>
</organism>
<protein>
    <submittedName>
        <fullName evidence="1">Uncharacterized protein</fullName>
    </submittedName>
</protein>
<dbReference type="VEuPathDB" id="FungiDB:CCM_03093"/>
<dbReference type="Proteomes" id="UP000323067">
    <property type="component" value="Chromosome vi"/>
</dbReference>
<evidence type="ECO:0000313" key="2">
    <source>
        <dbReference type="Proteomes" id="UP000323067"/>
    </source>
</evidence>
<gene>
    <name evidence="1" type="ORF">A9K55_005874</name>
</gene>
<sequence length="118" mass="12794">MEAEAVSPCGGLAILASCNKKKQNGQGPFVETTHSYCKTHSSKKEARETHLPHSLNARSVGEEGVVKKFADAQGRVLICKSQDLAVSRSINVSYSLLRTCTYMYNVQAPSQTPPPTPE</sequence>
<evidence type="ECO:0000313" key="1">
    <source>
        <dbReference type="EMBL" id="ATY61246.1"/>
    </source>
</evidence>
<dbReference type="VEuPathDB" id="FungiDB:A9K55_005874"/>
<name>A0A2H4SDS0_CORMI</name>
<dbReference type="AlphaFoldDB" id="A0A2H4SDS0"/>
<dbReference type="EMBL" id="CP023323">
    <property type="protein sequence ID" value="ATY61246.1"/>
    <property type="molecule type" value="Genomic_DNA"/>
</dbReference>
<reference evidence="1 2" key="1">
    <citation type="journal article" date="2017" name="BMC Genomics">
        <title>Chromosome level assembly and secondary metabolite potential of the parasitic fungus Cordyceps militaris.</title>
        <authorList>
            <person name="Kramer G.J."/>
            <person name="Nodwell J.R."/>
        </authorList>
    </citation>
    <scope>NUCLEOTIDE SEQUENCE [LARGE SCALE GENOMIC DNA]</scope>
    <source>
        <strain evidence="1 2">ATCC 34164</strain>
    </source>
</reference>